<evidence type="ECO:0000256" key="2">
    <source>
        <dbReference type="ARBA" id="ARBA00022741"/>
    </source>
</evidence>
<feature type="binding site" evidence="4">
    <location>
        <begin position="13"/>
        <end position="17"/>
    </location>
    <ligand>
        <name>ATP</name>
        <dbReference type="ChEBI" id="CHEBI:30616"/>
    </ligand>
</feature>
<dbReference type="Pfam" id="PF01812">
    <property type="entry name" value="5-FTHF_cyc-lig"/>
    <property type="match status" value="1"/>
</dbReference>
<dbReference type="PANTHER" id="PTHR23407:SF1">
    <property type="entry name" value="5-FORMYLTETRAHYDROFOLATE CYCLO-LIGASE"/>
    <property type="match status" value="1"/>
</dbReference>
<keyword evidence="2 4" id="KW-0547">Nucleotide-binding</keyword>
<dbReference type="AlphaFoldDB" id="A0A2N5N3C9"/>
<dbReference type="EC" id="6.3.3.2" evidence="5"/>
<evidence type="ECO:0000256" key="1">
    <source>
        <dbReference type="ARBA" id="ARBA00010638"/>
    </source>
</evidence>
<keyword evidence="5" id="KW-0460">Magnesium</keyword>
<evidence type="ECO:0000256" key="4">
    <source>
        <dbReference type="PIRSR" id="PIRSR006806-1"/>
    </source>
</evidence>
<feature type="binding site" evidence="4">
    <location>
        <position position="59"/>
    </location>
    <ligand>
        <name>substrate</name>
    </ligand>
</feature>
<keyword evidence="7" id="KW-1185">Reference proteome</keyword>
<dbReference type="GO" id="GO:0005524">
    <property type="term" value="F:ATP binding"/>
    <property type="evidence" value="ECO:0007669"/>
    <property type="project" value="UniProtKB-KW"/>
</dbReference>
<dbReference type="RefSeq" id="WP_180968468.1">
    <property type="nucleotide sequence ID" value="NZ_NFEZ01000004.1"/>
</dbReference>
<feature type="binding site" evidence="4">
    <location>
        <position position="64"/>
    </location>
    <ligand>
        <name>substrate</name>
    </ligand>
</feature>
<evidence type="ECO:0000313" key="7">
    <source>
        <dbReference type="Proteomes" id="UP000234789"/>
    </source>
</evidence>
<sequence>MMESGSAKSAETKRELRRRLLALRDGLSAAERAEASRLACRHAAEWIESSGIRSVMAFVSFRSELDTSELLEFCWARGLRLLLPRADIGAKRLALHAVRSRDELAPGAYGILEPDPGRAAEAPDEAPEAVFVPGAGFDRCGGRIGYGGGYYDRFRAEARDAAGGRWIGLGFAAQLVPQVPMEPHDAALDGLITELGLVWTNTHPPEGGRS</sequence>
<dbReference type="InterPro" id="IPR002698">
    <property type="entry name" value="FTHF_cligase"/>
</dbReference>
<dbReference type="GO" id="GO:0046872">
    <property type="term" value="F:metal ion binding"/>
    <property type="evidence" value="ECO:0007669"/>
    <property type="project" value="UniProtKB-KW"/>
</dbReference>
<keyword evidence="5" id="KW-0479">Metal-binding</keyword>
<dbReference type="GO" id="GO:0035999">
    <property type="term" value="P:tetrahydrofolate interconversion"/>
    <property type="evidence" value="ECO:0007669"/>
    <property type="project" value="TreeGrafter"/>
</dbReference>
<name>A0A2N5N3C9_9BACL</name>
<dbReference type="NCBIfam" id="TIGR02727">
    <property type="entry name" value="MTHFS_bact"/>
    <property type="match status" value="1"/>
</dbReference>
<dbReference type="GO" id="GO:0009396">
    <property type="term" value="P:folic acid-containing compound biosynthetic process"/>
    <property type="evidence" value="ECO:0007669"/>
    <property type="project" value="TreeGrafter"/>
</dbReference>
<dbReference type="PIRSF" id="PIRSF006806">
    <property type="entry name" value="FTHF_cligase"/>
    <property type="match status" value="1"/>
</dbReference>
<comment type="cofactor">
    <cofactor evidence="5">
        <name>Mg(2+)</name>
        <dbReference type="ChEBI" id="CHEBI:18420"/>
    </cofactor>
</comment>
<reference evidence="6 7" key="1">
    <citation type="submission" date="2017-05" db="EMBL/GenBank/DDBJ databases">
        <title>Functional genome analysis of Paenibacillus pasadenensis strain R16: insights on endophytic life style and antifungal activity.</title>
        <authorList>
            <person name="Passera A."/>
            <person name="Marcolungo L."/>
            <person name="Casati P."/>
            <person name="Brasca M."/>
            <person name="Quaglino F."/>
            <person name="Delledonne M."/>
        </authorList>
    </citation>
    <scope>NUCLEOTIDE SEQUENCE [LARGE SCALE GENOMIC DNA]</scope>
    <source>
        <strain evidence="6 7">R16</strain>
    </source>
</reference>
<dbReference type="Proteomes" id="UP000234789">
    <property type="component" value="Unassembled WGS sequence"/>
</dbReference>
<evidence type="ECO:0000256" key="3">
    <source>
        <dbReference type="ARBA" id="ARBA00022840"/>
    </source>
</evidence>
<evidence type="ECO:0000256" key="5">
    <source>
        <dbReference type="RuleBase" id="RU361279"/>
    </source>
</evidence>
<organism evidence="6 7">
    <name type="scientific">Paenibacillus pasadenensis</name>
    <dbReference type="NCBI Taxonomy" id="217090"/>
    <lineage>
        <taxon>Bacteria</taxon>
        <taxon>Bacillati</taxon>
        <taxon>Bacillota</taxon>
        <taxon>Bacilli</taxon>
        <taxon>Bacillales</taxon>
        <taxon>Paenibacillaceae</taxon>
        <taxon>Paenibacillus</taxon>
    </lineage>
</organism>
<evidence type="ECO:0000313" key="6">
    <source>
        <dbReference type="EMBL" id="PLT44854.1"/>
    </source>
</evidence>
<dbReference type="GO" id="GO:0030272">
    <property type="term" value="F:5-formyltetrahydrofolate cyclo-ligase activity"/>
    <property type="evidence" value="ECO:0007669"/>
    <property type="project" value="UniProtKB-EC"/>
</dbReference>
<dbReference type="PANTHER" id="PTHR23407">
    <property type="entry name" value="ATPASE INHIBITOR/5-FORMYLTETRAHYDROFOLATE CYCLO-LIGASE"/>
    <property type="match status" value="1"/>
</dbReference>
<feature type="binding site" evidence="4">
    <location>
        <begin position="143"/>
        <end position="151"/>
    </location>
    <ligand>
        <name>ATP</name>
        <dbReference type="ChEBI" id="CHEBI:30616"/>
    </ligand>
</feature>
<comment type="similarity">
    <text evidence="1 5">Belongs to the 5-formyltetrahydrofolate cyclo-ligase family.</text>
</comment>
<keyword evidence="6" id="KW-0436">Ligase</keyword>
<dbReference type="Gene3D" id="3.40.50.10420">
    <property type="entry name" value="NagB/RpiA/CoA transferase-like"/>
    <property type="match status" value="1"/>
</dbReference>
<comment type="catalytic activity">
    <reaction evidence="5">
        <text>(6S)-5-formyl-5,6,7,8-tetrahydrofolate + ATP = (6R)-5,10-methenyltetrahydrofolate + ADP + phosphate</text>
        <dbReference type="Rhea" id="RHEA:10488"/>
        <dbReference type="ChEBI" id="CHEBI:30616"/>
        <dbReference type="ChEBI" id="CHEBI:43474"/>
        <dbReference type="ChEBI" id="CHEBI:57455"/>
        <dbReference type="ChEBI" id="CHEBI:57457"/>
        <dbReference type="ChEBI" id="CHEBI:456216"/>
        <dbReference type="EC" id="6.3.3.2"/>
    </reaction>
</comment>
<gene>
    <name evidence="6" type="ORF">B8V81_3285</name>
</gene>
<dbReference type="InterPro" id="IPR037171">
    <property type="entry name" value="NagB/RpiA_transferase-like"/>
</dbReference>
<keyword evidence="3 4" id="KW-0067">ATP-binding</keyword>
<proteinExistence type="inferred from homology"/>
<accession>A0A2N5N3C9</accession>
<dbReference type="SUPFAM" id="SSF100950">
    <property type="entry name" value="NagB/RpiA/CoA transferase-like"/>
    <property type="match status" value="1"/>
</dbReference>
<comment type="caution">
    <text evidence="6">The sequence shown here is derived from an EMBL/GenBank/DDBJ whole genome shotgun (WGS) entry which is preliminary data.</text>
</comment>
<dbReference type="InterPro" id="IPR024185">
    <property type="entry name" value="FTHF_cligase-like_sf"/>
</dbReference>
<dbReference type="EMBL" id="NFEZ01000004">
    <property type="protein sequence ID" value="PLT44854.1"/>
    <property type="molecule type" value="Genomic_DNA"/>
</dbReference>
<protein>
    <recommendedName>
        <fullName evidence="5">5-formyltetrahydrofolate cyclo-ligase</fullName>
        <ecNumber evidence="5">6.3.3.2</ecNumber>
    </recommendedName>
</protein>